<name>A0A088E4Y0_9CREN</name>
<proteinExistence type="inferred from homology"/>
<feature type="transmembrane region" description="Helical" evidence="8">
    <location>
        <begin position="348"/>
        <end position="366"/>
    </location>
</feature>
<keyword evidence="7 8" id="KW-0472">Membrane</keyword>
<feature type="transmembrane region" description="Helical" evidence="8">
    <location>
        <begin position="387"/>
        <end position="415"/>
    </location>
</feature>
<dbReference type="OrthoDB" id="117970at2157"/>
<dbReference type="GO" id="GO:0022857">
    <property type="term" value="F:transmembrane transporter activity"/>
    <property type="evidence" value="ECO:0007669"/>
    <property type="project" value="InterPro"/>
</dbReference>
<feature type="transmembrane region" description="Helical" evidence="8">
    <location>
        <begin position="41"/>
        <end position="60"/>
    </location>
</feature>
<accession>A0A088E4Y0</accession>
<dbReference type="RefSeq" id="WP_012020819.1">
    <property type="nucleotide sequence ID" value="NZ_CP008822.1"/>
</dbReference>
<reference evidence="18 19" key="2">
    <citation type="journal article" date="2015" name="Genome Announc.">
        <title>Complete Genome Sequences of Evolved Arsenate-Resistant Metallosphaera sedula Strains.</title>
        <authorList>
            <person name="Ai C."/>
            <person name="McCarthy S."/>
            <person name="Schackwitz W."/>
            <person name="Martin J."/>
            <person name="Lipzen A."/>
            <person name="Blum P."/>
        </authorList>
    </citation>
    <scope>NUCLEOTIDE SEQUENCE [LARGE SCALE GENOMIC DNA]</scope>
    <source>
        <strain evidence="13 19">ARS120-1</strain>
        <strain evidence="14 18">ARS120-2</strain>
        <strain evidence="11 21">ARS50-1</strain>
        <strain evidence="12 20">ARS50-2</strain>
    </source>
</reference>
<dbReference type="InterPro" id="IPR011701">
    <property type="entry name" value="MFS"/>
</dbReference>
<dbReference type="OMA" id="QAFSYTF"/>
<dbReference type="InterPro" id="IPR004638">
    <property type="entry name" value="EmrB-like"/>
</dbReference>
<sequence precursor="true">MNRSIILFVLVLGTLMAAVDSTVVLLALPTITTDLRTNLDLAIWTILIYLLVVAVMTTQLGRIGDILGRSRMYNLGFAIFTVGSALCGLSPTADMLVAFRAVQAFGASMLQANSGAIIADTFPPNQRGRAYGYTSIGWNVGATLGIVVGGILTTLVGWRYIFYINVPIGIVAILLGVKYVKDVQERRKQKLDIPGMVLLLAGLSAITYGASDVAGRGIDLFNGSLIGVGAILIAVMLAYERRAENPIIDLKAFQNRVLSFSILASFFQSTGYLSVVFVIIMYLQGIRGLSPLNASLLLVPGYVVASALGPIAGRLSDRIGARIPATLGIAMMMGAILVYLTLTITTPLYMIIIASVIGGLGSAMFYPANNSAVMANARRGFYGGANGLLRTLANLGTLSSYVLTLTVASLSIPRYVAFEVFLGTTDLLGGVEQSFLNGIKAALVVALFILLVALVLSASRGKEVRVEKIEGTTKPSTT</sequence>
<dbReference type="EMBL" id="CP008822">
    <property type="protein sequence ID" value="AIM27018.1"/>
    <property type="molecule type" value="Genomic_DNA"/>
</dbReference>
<evidence type="ECO:0000313" key="12">
    <source>
        <dbReference type="EMBL" id="AKV76178.1"/>
    </source>
</evidence>
<dbReference type="Proteomes" id="UP000062475">
    <property type="component" value="Chromosome"/>
</dbReference>
<evidence type="ECO:0000256" key="5">
    <source>
        <dbReference type="ARBA" id="ARBA00022692"/>
    </source>
</evidence>
<reference evidence="10 16" key="1">
    <citation type="journal article" date="2014" name="J. Bacteriol.">
        <title>Role of an Archaeal PitA Transporter in the Copper and Arsenic Resistance of Metallosphaera sedula, an Extreme Thermoacidophile.</title>
        <authorList>
            <person name="McCarthy S."/>
            <person name="Ai C."/>
            <person name="Wheaton G."/>
            <person name="Tevatia R."/>
            <person name="Eckrich V."/>
            <person name="Kelly R."/>
            <person name="Blum P."/>
        </authorList>
    </citation>
    <scope>NUCLEOTIDE SEQUENCE [LARGE SCALE GENOMIC DNA]</scope>
    <source>
        <strain evidence="10 16">CuR1</strain>
    </source>
</reference>
<dbReference type="CDD" id="cd17321">
    <property type="entry name" value="MFS_MMR_MDR_like"/>
    <property type="match status" value="1"/>
</dbReference>
<dbReference type="PATRIC" id="fig|43687.5.peg.885"/>
<dbReference type="InterPro" id="IPR020846">
    <property type="entry name" value="MFS_dom"/>
</dbReference>
<dbReference type="EMBL" id="CP012175">
    <property type="protein sequence ID" value="AKV80674.1"/>
    <property type="molecule type" value="Genomic_DNA"/>
</dbReference>
<dbReference type="Gene3D" id="1.20.1250.20">
    <property type="entry name" value="MFS general substrate transporter like domains"/>
    <property type="match status" value="1"/>
</dbReference>
<dbReference type="Proteomes" id="UP000056255">
    <property type="component" value="Chromosome"/>
</dbReference>
<evidence type="ECO:0000313" key="17">
    <source>
        <dbReference type="Proteomes" id="UP000056255"/>
    </source>
</evidence>
<keyword evidence="3" id="KW-0813">Transport</keyword>
<dbReference type="PANTHER" id="PTHR42718:SF9">
    <property type="entry name" value="MAJOR FACILITATOR SUPERFAMILY MULTIDRUG TRANSPORTER MFSC"/>
    <property type="match status" value="1"/>
</dbReference>
<dbReference type="Proteomes" id="UP000029084">
    <property type="component" value="Chromosome"/>
</dbReference>
<feature type="transmembrane region" description="Helical" evidence="8">
    <location>
        <begin position="160"/>
        <end position="179"/>
    </location>
</feature>
<dbReference type="EMBL" id="CP012173">
    <property type="protein sequence ID" value="AKV76178.1"/>
    <property type="molecule type" value="Genomic_DNA"/>
</dbReference>
<evidence type="ECO:0000256" key="6">
    <source>
        <dbReference type="ARBA" id="ARBA00022989"/>
    </source>
</evidence>
<feature type="transmembrane region" description="Helical" evidence="8">
    <location>
        <begin position="435"/>
        <end position="458"/>
    </location>
</feature>
<evidence type="ECO:0000313" key="16">
    <source>
        <dbReference type="Proteomes" id="UP000029084"/>
    </source>
</evidence>
<evidence type="ECO:0000313" key="18">
    <source>
        <dbReference type="Proteomes" id="UP000061362"/>
    </source>
</evidence>
<dbReference type="GeneID" id="91755322"/>
<evidence type="ECO:0000259" key="9">
    <source>
        <dbReference type="PROSITE" id="PS50850"/>
    </source>
</evidence>
<evidence type="ECO:0000256" key="4">
    <source>
        <dbReference type="ARBA" id="ARBA00022475"/>
    </source>
</evidence>
<organism evidence="10 16">
    <name type="scientific">Metallosphaera sedula</name>
    <dbReference type="NCBI Taxonomy" id="43687"/>
    <lineage>
        <taxon>Archaea</taxon>
        <taxon>Thermoproteota</taxon>
        <taxon>Thermoprotei</taxon>
        <taxon>Sulfolobales</taxon>
        <taxon>Sulfolobaceae</taxon>
        <taxon>Metallosphaera</taxon>
    </lineage>
</organism>
<evidence type="ECO:0000313" key="13">
    <source>
        <dbReference type="EMBL" id="AKV78429.1"/>
    </source>
</evidence>
<feature type="transmembrane region" description="Helical" evidence="8">
    <location>
        <begin position="131"/>
        <end position="154"/>
    </location>
</feature>
<dbReference type="PANTHER" id="PTHR42718">
    <property type="entry name" value="MAJOR FACILITATOR SUPERFAMILY MULTIDRUG TRANSPORTER MFSC"/>
    <property type="match status" value="1"/>
</dbReference>
<keyword evidence="6 8" id="KW-1133">Transmembrane helix</keyword>
<feature type="transmembrane region" description="Helical" evidence="8">
    <location>
        <begin position="325"/>
        <end position="342"/>
    </location>
</feature>
<evidence type="ECO:0000313" key="21">
    <source>
        <dbReference type="Proteomes" id="UP000068832"/>
    </source>
</evidence>
<protein>
    <submittedName>
        <fullName evidence="10">Drug resistance transporter, EmrB/QacA subfamily</fullName>
    </submittedName>
    <submittedName>
        <fullName evidence="11">Major facilitator transporter</fullName>
    </submittedName>
</protein>
<feature type="transmembrane region" description="Helical" evidence="8">
    <location>
        <begin position="220"/>
        <end position="239"/>
    </location>
</feature>
<dbReference type="NCBIfam" id="TIGR00711">
    <property type="entry name" value="efflux_EmrB"/>
    <property type="match status" value="1"/>
</dbReference>
<feature type="transmembrane region" description="Helical" evidence="8">
    <location>
        <begin position="294"/>
        <end position="313"/>
    </location>
</feature>
<evidence type="ECO:0000313" key="19">
    <source>
        <dbReference type="Proteomes" id="UP000062398"/>
    </source>
</evidence>
<evidence type="ECO:0000256" key="1">
    <source>
        <dbReference type="ARBA" id="ARBA00004651"/>
    </source>
</evidence>
<evidence type="ECO:0000256" key="7">
    <source>
        <dbReference type="ARBA" id="ARBA00023136"/>
    </source>
</evidence>
<dbReference type="AlphaFoldDB" id="A0A088E4Y0"/>
<gene>
    <name evidence="10" type="ORF">HA72_0859</name>
    <name evidence="11" type="ORF">MsedA_0875</name>
    <name evidence="12" type="ORF">MsedB_0876</name>
    <name evidence="13" type="ORF">MsedC_0875</name>
    <name evidence="14" type="ORF">MsedD_0876</name>
    <name evidence="15" type="ORF">MsedE_0875</name>
</gene>
<evidence type="ECO:0000256" key="2">
    <source>
        <dbReference type="ARBA" id="ARBA00008537"/>
    </source>
</evidence>
<dbReference type="Pfam" id="PF07690">
    <property type="entry name" value="MFS_1"/>
    <property type="match status" value="1"/>
</dbReference>
<dbReference type="Proteomes" id="UP000062398">
    <property type="component" value="Chromosome"/>
</dbReference>
<evidence type="ECO:0000313" key="14">
    <source>
        <dbReference type="EMBL" id="AKV80674.1"/>
    </source>
</evidence>
<evidence type="ECO:0000313" key="11">
    <source>
        <dbReference type="EMBL" id="AKV73937.1"/>
    </source>
</evidence>
<evidence type="ECO:0000313" key="20">
    <source>
        <dbReference type="Proteomes" id="UP000062475"/>
    </source>
</evidence>
<keyword evidence="5 8" id="KW-0812">Transmembrane</keyword>
<comment type="similarity">
    <text evidence="2">Belongs to the major facilitator superfamily. EmrB family.</text>
</comment>
<feature type="transmembrane region" description="Helical" evidence="8">
    <location>
        <begin position="191"/>
        <end position="208"/>
    </location>
</feature>
<dbReference type="SUPFAM" id="SSF103473">
    <property type="entry name" value="MFS general substrate transporter"/>
    <property type="match status" value="1"/>
</dbReference>
<dbReference type="FunFam" id="1.20.1720.10:FF:000021">
    <property type="entry name" value="Drug resistance transporter, EmrB/QacA subfamily"/>
    <property type="match status" value="1"/>
</dbReference>
<dbReference type="InterPro" id="IPR036259">
    <property type="entry name" value="MFS_trans_sf"/>
</dbReference>
<feature type="domain" description="Major facilitator superfamily (MFS) profile" evidence="9">
    <location>
        <begin position="6"/>
        <end position="465"/>
    </location>
</feature>
<evidence type="ECO:0000256" key="8">
    <source>
        <dbReference type="SAM" id="Phobius"/>
    </source>
</evidence>
<reference evidence="15 17" key="3">
    <citation type="submission" date="2015-07" db="EMBL/GenBank/DDBJ databases">
        <title>Physiological, transcriptional responses and genome re-sequencing of acid resistant extremely thermoacidophilic Metallosphaera sedula SARC-M1.</title>
        <authorList>
            <person name="Ai C."/>
            <person name="McCarthy S."/>
            <person name="Eckrich V."/>
            <person name="Rudrappa D."/>
            <person name="Qiu G."/>
            <person name="Blum P."/>
        </authorList>
    </citation>
    <scope>NUCLEOTIDE SEQUENCE [LARGE SCALE GENOMIC DNA]</scope>
    <source>
        <strain evidence="15 17">SARC-M1</strain>
    </source>
</reference>
<comment type="subcellular location">
    <subcellularLocation>
        <location evidence="1">Cell membrane</location>
        <topology evidence="1">Multi-pass membrane protein</topology>
    </subcellularLocation>
</comment>
<dbReference type="PROSITE" id="PS50850">
    <property type="entry name" value="MFS"/>
    <property type="match status" value="1"/>
</dbReference>
<evidence type="ECO:0000313" key="15">
    <source>
        <dbReference type="EMBL" id="AKV82917.1"/>
    </source>
</evidence>
<dbReference type="Proteomes" id="UP000068832">
    <property type="component" value="Chromosome"/>
</dbReference>
<feature type="transmembrane region" description="Helical" evidence="8">
    <location>
        <begin position="260"/>
        <end position="282"/>
    </location>
</feature>
<evidence type="ECO:0000256" key="3">
    <source>
        <dbReference type="ARBA" id="ARBA00022448"/>
    </source>
</evidence>
<dbReference type="EMBL" id="CP012172">
    <property type="protein sequence ID" value="AKV73937.1"/>
    <property type="molecule type" value="Genomic_DNA"/>
</dbReference>
<keyword evidence="4" id="KW-1003">Cell membrane</keyword>
<evidence type="ECO:0000313" key="10">
    <source>
        <dbReference type="EMBL" id="AIM27018.1"/>
    </source>
</evidence>
<dbReference type="EMBL" id="CP012176">
    <property type="protein sequence ID" value="AKV82917.1"/>
    <property type="molecule type" value="Genomic_DNA"/>
</dbReference>
<dbReference type="GO" id="GO:0005886">
    <property type="term" value="C:plasma membrane"/>
    <property type="evidence" value="ECO:0007669"/>
    <property type="project" value="UniProtKB-SubCell"/>
</dbReference>
<dbReference type="Proteomes" id="UP000061362">
    <property type="component" value="Chromosome"/>
</dbReference>
<dbReference type="EMBL" id="CP012174">
    <property type="protein sequence ID" value="AKV78429.1"/>
    <property type="molecule type" value="Genomic_DNA"/>
</dbReference>
<dbReference type="Gene3D" id="1.20.1720.10">
    <property type="entry name" value="Multidrug resistance protein D"/>
    <property type="match status" value="1"/>
</dbReference>
<dbReference type="FunFam" id="1.20.1250.20:FF:000503">
    <property type="entry name" value="Drug resistance transporter, EmrB/QacA subfamily"/>
    <property type="match status" value="1"/>
</dbReference>